<dbReference type="Gene3D" id="3.20.20.370">
    <property type="entry name" value="Glycoside hydrolase/deacetylase"/>
    <property type="match status" value="1"/>
</dbReference>
<dbReference type="InterPro" id="IPR006837">
    <property type="entry name" value="Divergent_DAC"/>
</dbReference>
<dbReference type="AlphaFoldDB" id="A0A1T4KJM5"/>
<dbReference type="STRING" id="142842.SAMN02745118_00811"/>
<dbReference type="SUPFAM" id="SSF88713">
    <property type="entry name" value="Glycoside hydrolase/deacetylase"/>
    <property type="match status" value="1"/>
</dbReference>
<evidence type="ECO:0000313" key="1">
    <source>
        <dbReference type="EMBL" id="SJZ42601.1"/>
    </source>
</evidence>
<proteinExistence type="predicted"/>
<dbReference type="Proteomes" id="UP000190625">
    <property type="component" value="Unassembled WGS sequence"/>
</dbReference>
<keyword evidence="2" id="KW-1185">Reference proteome</keyword>
<evidence type="ECO:0000313" key="2">
    <source>
        <dbReference type="Proteomes" id="UP000190625"/>
    </source>
</evidence>
<dbReference type="Pfam" id="PF04748">
    <property type="entry name" value="Polysacc_deac_2"/>
    <property type="match status" value="1"/>
</dbReference>
<dbReference type="PANTHER" id="PTHR30105:SF2">
    <property type="entry name" value="DIVERGENT POLYSACCHARIDE DEACETYLASE SUPERFAMILY"/>
    <property type="match status" value="1"/>
</dbReference>
<gene>
    <name evidence="1" type="ORF">SAMN02745118_00811</name>
</gene>
<reference evidence="2" key="1">
    <citation type="submission" date="2017-02" db="EMBL/GenBank/DDBJ databases">
        <authorList>
            <person name="Varghese N."/>
            <person name="Submissions S."/>
        </authorList>
    </citation>
    <scope>NUCLEOTIDE SEQUENCE [LARGE SCALE GENOMIC DNA]</scope>
    <source>
        <strain evidence="2">ATCC BAA-73</strain>
    </source>
</reference>
<sequence>MKLTTQKKIILLIIGVLIISVIAACSNPDVSEKKEEKIKELDYTKLSKEIKESINNYWNRQEIDVKSKLIEINQEEKIIDGKKIIWKSEKLQVNLPFPARHKIEIDRLIEGLTKSIDKQKIDFNLRNRLTKKNQEEALIEITFRPEEVTSETLVTYRLKLIQPQIKAKMAFVIDDLGFNRAGTEELLEIDRQITVAVLPFRPYSTQDAKGSKEAGHQVLLHLPMEPVSEVDPGAGAIYVDMSSTEIAEQIKKDIDNLGVDIAGVNNHMGSKATANEKVMEVVLDYLRKQELFFVDSSTAPNSVVPAMAQRVDEAYAVNYLFIDNVDNKAEVKKQIKKLAEVALKKGELITIGHVRPNTALAIQEMIPKLEEMGIQLVYVSELTEGIQ</sequence>
<dbReference type="CDD" id="cd10936">
    <property type="entry name" value="CE4_DAC2"/>
    <property type="match status" value="1"/>
</dbReference>
<name>A0A1T4KJM5_9FIRM</name>
<dbReference type="OrthoDB" id="9784811at2"/>
<dbReference type="InterPro" id="IPR011330">
    <property type="entry name" value="Glyco_hydro/deAcase_b/a-brl"/>
</dbReference>
<dbReference type="EMBL" id="FUWM01000006">
    <property type="protein sequence ID" value="SJZ42601.1"/>
    <property type="molecule type" value="Genomic_DNA"/>
</dbReference>
<dbReference type="RefSeq" id="WP_078809304.1">
    <property type="nucleotide sequence ID" value="NZ_FUWM01000006.1"/>
</dbReference>
<dbReference type="PROSITE" id="PS51257">
    <property type="entry name" value="PROKAR_LIPOPROTEIN"/>
    <property type="match status" value="1"/>
</dbReference>
<dbReference type="PANTHER" id="PTHR30105">
    <property type="entry name" value="UNCHARACTERIZED YIBQ-RELATED"/>
    <property type="match status" value="1"/>
</dbReference>
<evidence type="ECO:0008006" key="3">
    <source>
        <dbReference type="Google" id="ProtNLM"/>
    </source>
</evidence>
<protein>
    <recommendedName>
        <fullName evidence="3">Divergent polysaccharide deacetylase</fullName>
    </recommendedName>
</protein>
<dbReference type="GO" id="GO:0005975">
    <property type="term" value="P:carbohydrate metabolic process"/>
    <property type="evidence" value="ECO:0007669"/>
    <property type="project" value="InterPro"/>
</dbReference>
<accession>A0A1T4KJM5</accession>
<organism evidence="1 2">
    <name type="scientific">Selenihalanaerobacter shriftii</name>
    <dbReference type="NCBI Taxonomy" id="142842"/>
    <lineage>
        <taxon>Bacteria</taxon>
        <taxon>Bacillati</taxon>
        <taxon>Bacillota</taxon>
        <taxon>Clostridia</taxon>
        <taxon>Halanaerobiales</taxon>
        <taxon>Halobacteroidaceae</taxon>
        <taxon>Selenihalanaerobacter</taxon>
    </lineage>
</organism>